<evidence type="ECO:0000313" key="3">
    <source>
        <dbReference type="EnsemblMetazoa" id="AALFPA23_024089.P35918"/>
    </source>
</evidence>
<dbReference type="RefSeq" id="XP_062710091.1">
    <property type="nucleotide sequence ID" value="XM_062854107.1"/>
</dbReference>
<organism evidence="2">
    <name type="scientific">Aedes albopictus</name>
    <name type="common">Asian tiger mosquito</name>
    <name type="synonym">Stegomyia albopicta</name>
    <dbReference type="NCBI Taxonomy" id="7160"/>
    <lineage>
        <taxon>Eukaryota</taxon>
        <taxon>Metazoa</taxon>
        <taxon>Ecdysozoa</taxon>
        <taxon>Arthropoda</taxon>
        <taxon>Hexapoda</taxon>
        <taxon>Insecta</taxon>
        <taxon>Pterygota</taxon>
        <taxon>Neoptera</taxon>
        <taxon>Endopterygota</taxon>
        <taxon>Diptera</taxon>
        <taxon>Nematocera</taxon>
        <taxon>Culicoidea</taxon>
        <taxon>Culicidae</taxon>
        <taxon>Culicinae</taxon>
        <taxon>Aedini</taxon>
        <taxon>Aedes</taxon>
        <taxon>Stegomyia</taxon>
    </lineage>
</organism>
<evidence type="ECO:0000313" key="4">
    <source>
        <dbReference type="Proteomes" id="UP000069940"/>
    </source>
</evidence>
<dbReference type="AlphaFoldDB" id="A0A023EID4"/>
<proteinExistence type="evidence at transcript level"/>
<name>A0A023EID4_AEDAL</name>
<sequence>MKLYEIVVTTLASIVAVAAGISTDNNVSDVDIAIHQQSAQFLKNIYAATDQPQPEASLEVIVELIAASVPETIRQQVAYELETEGDGTLSDALKEHIHYHILEWSLQYIPVDLQQDIIAVLETYRTTGQISEDCELVERVRKYITSLEIGRNKRGFWGGLLQVVLEYVVHFLFSLWDTKEDHRHENQTSY</sequence>
<evidence type="ECO:0000256" key="1">
    <source>
        <dbReference type="SAM" id="SignalP"/>
    </source>
</evidence>
<evidence type="ECO:0000313" key="2">
    <source>
        <dbReference type="EMBL" id="JAC08862.1"/>
    </source>
</evidence>
<reference evidence="3" key="3">
    <citation type="submission" date="2025-05" db="UniProtKB">
        <authorList>
            <consortium name="EnsemblMetazoa"/>
        </authorList>
    </citation>
    <scope>IDENTIFICATION</scope>
    <source>
        <strain evidence="3">Foshan</strain>
    </source>
</reference>
<dbReference type="Proteomes" id="UP000069940">
    <property type="component" value="Unassembled WGS sequence"/>
</dbReference>
<dbReference type="VEuPathDB" id="VectorBase:AALC636_015803"/>
<dbReference type="GeneID" id="115265475"/>
<dbReference type="VEuPathDB" id="VectorBase:AALFPA_075207"/>
<reference evidence="4" key="2">
    <citation type="journal article" date="2015" name="Proc. Natl. Acad. Sci. U.S.A.">
        <title>Genome sequence of the Asian Tiger mosquito, Aedes albopictus, reveals insights into its biology, genetics, and evolution.</title>
        <authorList>
            <person name="Chen X.G."/>
            <person name="Jiang X."/>
            <person name="Gu J."/>
            <person name="Xu M."/>
            <person name="Wu Y."/>
            <person name="Deng Y."/>
            <person name="Zhang C."/>
            <person name="Bonizzoni M."/>
            <person name="Dermauw W."/>
            <person name="Vontas J."/>
            <person name="Armbruster P."/>
            <person name="Huang X."/>
            <person name="Yang Y."/>
            <person name="Zhang H."/>
            <person name="He W."/>
            <person name="Peng H."/>
            <person name="Liu Y."/>
            <person name="Wu K."/>
            <person name="Chen J."/>
            <person name="Lirakis M."/>
            <person name="Topalis P."/>
            <person name="Van Leeuwen T."/>
            <person name="Hall A.B."/>
            <person name="Jiang X."/>
            <person name="Thorpe C."/>
            <person name="Mueller R.L."/>
            <person name="Sun C."/>
            <person name="Waterhouse R.M."/>
            <person name="Yan G."/>
            <person name="Tu Z.J."/>
            <person name="Fang X."/>
            <person name="James A.A."/>
        </authorList>
    </citation>
    <scope>NUCLEOTIDE SEQUENCE [LARGE SCALE GENOMIC DNA]</scope>
    <source>
        <strain evidence="4">Foshan</strain>
    </source>
</reference>
<accession>A0A023EID4</accession>
<feature type="chain" id="PRO_5001519001" evidence="1">
    <location>
        <begin position="21"/>
        <end position="190"/>
    </location>
</feature>
<keyword evidence="4" id="KW-1185">Reference proteome</keyword>
<dbReference type="EnsemblMetazoa" id="AALFPA23_024089.R35918">
    <property type="protein sequence ID" value="AALFPA23_024089.P35918"/>
    <property type="gene ID" value="AALFPA23_024089"/>
</dbReference>
<keyword evidence="1" id="KW-0732">Signal</keyword>
<protein>
    <submittedName>
        <fullName evidence="2 3">Putative 18.6 kDa secreted protein</fullName>
    </submittedName>
</protein>
<feature type="signal peptide" evidence="1">
    <location>
        <begin position="1"/>
        <end position="20"/>
    </location>
</feature>
<dbReference type="EMBL" id="GAPW01004736">
    <property type="protein sequence ID" value="JAC08862.1"/>
    <property type="molecule type" value="mRNA"/>
</dbReference>
<reference evidence="2" key="1">
    <citation type="journal article" date="2014" name="PLoS Negl. Trop. Dis.">
        <title>Identification and characterization of seminal fluid proteins in the Asian tiger mosquito, Aedes albopictus.</title>
        <authorList>
            <person name="Boes K.E."/>
            <person name="Ribeiro J.M."/>
            <person name="Wong A."/>
            <person name="Harrington L.C."/>
            <person name="Wolfner M.F."/>
            <person name="Sirot L.K."/>
        </authorList>
    </citation>
    <scope>NUCLEOTIDE SEQUENCE</scope>
    <source>
        <tissue evidence="2">Reproductive organs</tissue>
    </source>
</reference>